<feature type="domain" description="Insertion element IS402-like" evidence="1">
    <location>
        <begin position="6"/>
        <end position="78"/>
    </location>
</feature>
<dbReference type="InterPro" id="IPR052909">
    <property type="entry name" value="Transposase_6_like"/>
</dbReference>
<dbReference type="Pfam" id="PF13340">
    <property type="entry name" value="DUF4096"/>
    <property type="match status" value="1"/>
</dbReference>
<reference evidence="2 3" key="1">
    <citation type="submission" date="2016-10" db="EMBL/GenBank/DDBJ databases">
        <authorList>
            <person name="de Groot N.N."/>
        </authorList>
    </citation>
    <scope>NUCLEOTIDE SEQUENCE [LARGE SCALE GENOMIC DNA]</scope>
    <source>
        <strain evidence="2 3">CGMCC 1.6117</strain>
    </source>
</reference>
<dbReference type="Proteomes" id="UP000182312">
    <property type="component" value="Unassembled WGS sequence"/>
</dbReference>
<accession>A0A1I0U3K0</accession>
<evidence type="ECO:0000259" key="1">
    <source>
        <dbReference type="Pfam" id="PF13340"/>
    </source>
</evidence>
<dbReference type="PANTHER" id="PTHR46637">
    <property type="entry name" value="TIS1421-TRANSPOSASE PROTEIN A"/>
    <property type="match status" value="1"/>
</dbReference>
<evidence type="ECO:0000313" key="2">
    <source>
        <dbReference type="EMBL" id="SFA58588.1"/>
    </source>
</evidence>
<gene>
    <name evidence="2" type="ORF">SAMN04487972_12113</name>
</gene>
<proteinExistence type="predicted"/>
<dbReference type="NCBIfam" id="NF033580">
    <property type="entry name" value="transpos_IS5_3"/>
    <property type="match status" value="1"/>
</dbReference>
<dbReference type="EMBL" id="FOJO01000021">
    <property type="protein sequence ID" value="SFA58588.1"/>
    <property type="molecule type" value="Genomic_DNA"/>
</dbReference>
<dbReference type="PANTHER" id="PTHR46637:SF1">
    <property type="entry name" value="BLL5188 PROTEIN"/>
    <property type="match status" value="1"/>
</dbReference>
<protein>
    <submittedName>
        <fullName evidence="2">Transposase</fullName>
    </submittedName>
</protein>
<organism evidence="2 3">
    <name type="scientific">Paracoccus halophilus</name>
    <dbReference type="NCBI Taxonomy" id="376733"/>
    <lineage>
        <taxon>Bacteria</taxon>
        <taxon>Pseudomonadati</taxon>
        <taxon>Pseudomonadota</taxon>
        <taxon>Alphaproteobacteria</taxon>
        <taxon>Rhodobacterales</taxon>
        <taxon>Paracoccaceae</taxon>
        <taxon>Paracoccus</taxon>
    </lineage>
</organism>
<evidence type="ECO:0000313" key="3">
    <source>
        <dbReference type="Proteomes" id="UP000182312"/>
    </source>
</evidence>
<sequence length="144" mass="16422">MVRGLMSDEEWAFFEPFVVEKGPRRGRRPRDHRRVLDGVFWIARTGTAWRDLHSHFGEWNSVYRQFRRWTLAGTWEVMLEALNEAGAGHGSVQMIDSTIIRAHQHAAGALKKGMRTRVLAALAVASRPRSISAATLWASLLRSR</sequence>
<dbReference type="AlphaFoldDB" id="A0A1I0U3K0"/>
<name>A0A1I0U3K0_9RHOB</name>
<dbReference type="InterPro" id="IPR025161">
    <property type="entry name" value="IS402-like_dom"/>
</dbReference>